<evidence type="ECO:0000256" key="1">
    <source>
        <dbReference type="ARBA" id="ARBA00022452"/>
    </source>
</evidence>
<feature type="signal peptide" evidence="5">
    <location>
        <begin position="1"/>
        <end position="25"/>
    </location>
</feature>
<protein>
    <submittedName>
        <fullName evidence="8">Hemolysin activation/secretion protein</fullName>
    </submittedName>
</protein>
<dbReference type="InterPro" id="IPR005565">
    <property type="entry name" value="Hemolysn_activator_HlyB_C"/>
</dbReference>
<evidence type="ECO:0000259" key="7">
    <source>
        <dbReference type="Pfam" id="PF08479"/>
    </source>
</evidence>
<evidence type="ECO:0000256" key="2">
    <source>
        <dbReference type="ARBA" id="ARBA00022692"/>
    </source>
</evidence>
<dbReference type="GO" id="GO:0046819">
    <property type="term" value="P:protein secretion by the type V secretion system"/>
    <property type="evidence" value="ECO:0007669"/>
    <property type="project" value="TreeGrafter"/>
</dbReference>
<keyword evidence="1" id="KW-1134">Transmembrane beta strand</keyword>
<keyword evidence="5" id="KW-0732">Signal</keyword>
<dbReference type="PROSITE" id="PS51257">
    <property type="entry name" value="PROKAR_LIPOPROTEIN"/>
    <property type="match status" value="1"/>
</dbReference>
<dbReference type="GO" id="GO:0008320">
    <property type="term" value="F:protein transmembrane transporter activity"/>
    <property type="evidence" value="ECO:0007669"/>
    <property type="project" value="TreeGrafter"/>
</dbReference>
<feature type="chain" id="PRO_5003554459" evidence="5">
    <location>
        <begin position="26"/>
        <end position="557"/>
    </location>
</feature>
<dbReference type="EMBL" id="AHJE01000077">
    <property type="protein sequence ID" value="EHP39955.1"/>
    <property type="molecule type" value="Genomic_DNA"/>
</dbReference>
<feature type="domain" description="Haemolysin activator HlyB C-terminal" evidence="6">
    <location>
        <begin position="261"/>
        <end position="518"/>
    </location>
</feature>
<evidence type="ECO:0000256" key="3">
    <source>
        <dbReference type="ARBA" id="ARBA00023237"/>
    </source>
</evidence>
<evidence type="ECO:0000313" key="8">
    <source>
        <dbReference type="EMBL" id="EHP39955.1"/>
    </source>
</evidence>
<dbReference type="PANTHER" id="PTHR34597:SF6">
    <property type="entry name" value="BLR6126 PROTEIN"/>
    <property type="match status" value="1"/>
</dbReference>
<accession>H1SBX6</accession>
<evidence type="ECO:0000256" key="4">
    <source>
        <dbReference type="SAM" id="MobiDB-lite"/>
    </source>
</evidence>
<evidence type="ECO:0000256" key="5">
    <source>
        <dbReference type="SAM" id="SignalP"/>
    </source>
</evidence>
<keyword evidence="1" id="KW-0472">Membrane</keyword>
<feature type="compositionally biased region" description="Polar residues" evidence="4">
    <location>
        <begin position="539"/>
        <end position="557"/>
    </location>
</feature>
<evidence type="ECO:0000259" key="6">
    <source>
        <dbReference type="Pfam" id="PF03865"/>
    </source>
</evidence>
<name>H1SBX6_9BURK</name>
<sequence>MTMTHTRLRVATLLLGISACNSVLAEPRSPILGDPTQTLPSIAPARPPESNVTVQVERPDSALQNLLSSKLTPQRFQIEGVKAIPFAEIAARFAPLAGKEITVGQLLEVANEVTQMYQQRGYPLSFAFVPAQSFDNGNVLVTVVEGHVSTITIRGEAGPAEGRLRAIAEQLMQDQPLRRETFEHYVNVLALQPGMQVAATVQPPQTTDGACELVLEVKRKPFTFGMGLDYKSPSVRGIFTATTNSLTPLGEQISVSALAPRGPDHEEYYVASYGQPIGTEGMMARLSASHYRGVPQNGTLAQIGFDTRYVNDTKRLGGTLSYPVILNNAHSLTATGGLYANDQFERYTQSGTGSQIALTTHVRVLSAELAYVQRQEGQTRSATLGVYKGMNALGASRENNVNDLDFVRGRLVASQATDLPWGFGVAVSAAGQYSGQRLASSEQISFGGRFFGLGYPAGEVAGDKGWGASAEINRLVTPGLTYLKTVQPYVLTDMARVYSNSLSLVHRTLQSVAIGLRFSDRRYYTLDVSVAQPVGDKPTNASRRSPRLNATYSYQFE</sequence>
<feature type="region of interest" description="Disordered" evidence="4">
    <location>
        <begin position="535"/>
        <end position="557"/>
    </location>
</feature>
<dbReference type="AlphaFoldDB" id="H1SBX6"/>
<dbReference type="Pfam" id="PF08479">
    <property type="entry name" value="POTRA_2"/>
    <property type="match status" value="1"/>
</dbReference>
<dbReference type="InterPro" id="IPR051544">
    <property type="entry name" value="TPS_OM_transporter"/>
</dbReference>
<keyword evidence="3" id="KW-0998">Cell outer membrane</keyword>
<dbReference type="PANTHER" id="PTHR34597">
    <property type="entry name" value="SLR1661 PROTEIN"/>
    <property type="match status" value="1"/>
</dbReference>
<organism evidence="8 9">
    <name type="scientific">Cupriavidus basilensis OR16</name>
    <dbReference type="NCBI Taxonomy" id="1127483"/>
    <lineage>
        <taxon>Bacteria</taxon>
        <taxon>Pseudomonadati</taxon>
        <taxon>Pseudomonadota</taxon>
        <taxon>Betaproteobacteria</taxon>
        <taxon>Burkholderiales</taxon>
        <taxon>Burkholderiaceae</taxon>
        <taxon>Cupriavidus</taxon>
    </lineage>
</organism>
<gene>
    <name evidence="8" type="ORF">OR16_28489</name>
</gene>
<feature type="domain" description="Polypeptide-transport-associated ShlB-type" evidence="7">
    <location>
        <begin position="72"/>
        <end position="146"/>
    </location>
</feature>
<dbReference type="Proteomes" id="UP000005808">
    <property type="component" value="Unassembled WGS sequence"/>
</dbReference>
<reference evidence="8 9" key="1">
    <citation type="journal article" date="2012" name="J. Bacteriol.">
        <title>De Novo Genome Project of Cupriavidus basilensis OR16.</title>
        <authorList>
            <person name="Cserhati M."/>
            <person name="Kriszt B."/>
            <person name="Szoboszlay S."/>
            <person name="Toth A."/>
            <person name="Szabo I."/>
            <person name="Tancsics A."/>
            <person name="Nagy I."/>
            <person name="Horvath B."/>
            <person name="Nagy I."/>
            <person name="Kukolya J."/>
        </authorList>
    </citation>
    <scope>NUCLEOTIDE SEQUENCE [LARGE SCALE GENOMIC DNA]</scope>
    <source>
        <strain evidence="8 9">OR16</strain>
    </source>
</reference>
<comment type="caution">
    <text evidence="8">The sequence shown here is derived from an EMBL/GenBank/DDBJ whole genome shotgun (WGS) entry which is preliminary data.</text>
</comment>
<dbReference type="Gene3D" id="3.10.20.310">
    <property type="entry name" value="membrane protein fhac"/>
    <property type="match status" value="1"/>
</dbReference>
<keyword evidence="2" id="KW-0812">Transmembrane</keyword>
<dbReference type="PATRIC" id="fig|1127483.3.peg.5688"/>
<evidence type="ECO:0000313" key="9">
    <source>
        <dbReference type="Proteomes" id="UP000005808"/>
    </source>
</evidence>
<dbReference type="Gene3D" id="2.40.160.50">
    <property type="entry name" value="membrane protein fhac: a member of the omp85/tpsb transporter family"/>
    <property type="match status" value="1"/>
</dbReference>
<dbReference type="Pfam" id="PF03865">
    <property type="entry name" value="ShlB"/>
    <property type="match status" value="1"/>
</dbReference>
<dbReference type="InterPro" id="IPR013686">
    <property type="entry name" value="Polypept-transport_assoc_ShlB"/>
</dbReference>
<dbReference type="GO" id="GO:0098046">
    <property type="term" value="C:type V protein secretion system complex"/>
    <property type="evidence" value="ECO:0007669"/>
    <property type="project" value="TreeGrafter"/>
</dbReference>
<proteinExistence type="predicted"/>